<evidence type="ECO:0000313" key="2">
    <source>
        <dbReference type="EMBL" id="SFF26754.1"/>
    </source>
</evidence>
<sequence length="264" mass="28276">MLLKDKIVIVSGIGPGLGVKLAIEAAREGAAGVVCAARTAEKLDDAQRRIEALGVKTRVLKQVCDITDRRSCAALVEATVKTFGRIDALVNSAFFHGDMDYVSTADLDAWMSGPIATNLIGTLKLTQAVIPQMKQQRQGAIVMINTMAVRQVPPLGEAGYAVSKAALANAVKWLAKELGPDGIRVNTVHMGWMWGVPVQSYMEWQARQHNVPVETLIAQVAAQIPLGRIPPDEECARAALFMVSDYASVVTGASLDVNGGHYMP</sequence>
<dbReference type="Pfam" id="PF13561">
    <property type="entry name" value="adh_short_C2"/>
    <property type="match status" value="1"/>
</dbReference>
<dbReference type="FunFam" id="3.40.50.720:FF:000084">
    <property type="entry name" value="Short-chain dehydrogenase reductase"/>
    <property type="match status" value="1"/>
</dbReference>
<dbReference type="AlphaFoldDB" id="A0A1I2H977"/>
<name>A0A1I2H977_9GAMM</name>
<dbReference type="SUPFAM" id="SSF51735">
    <property type="entry name" value="NAD(P)-binding Rossmann-fold domains"/>
    <property type="match status" value="1"/>
</dbReference>
<dbReference type="PANTHER" id="PTHR42760:SF40">
    <property type="entry name" value="3-OXOACYL-[ACYL-CARRIER-PROTEIN] REDUCTASE, CHLOROPLASTIC"/>
    <property type="match status" value="1"/>
</dbReference>
<keyword evidence="3" id="KW-1185">Reference proteome</keyword>
<organism evidence="2 3">
    <name type="scientific">Fontimonas thermophila</name>
    <dbReference type="NCBI Taxonomy" id="1076937"/>
    <lineage>
        <taxon>Bacteria</taxon>
        <taxon>Pseudomonadati</taxon>
        <taxon>Pseudomonadota</taxon>
        <taxon>Gammaproteobacteria</taxon>
        <taxon>Nevskiales</taxon>
        <taxon>Nevskiaceae</taxon>
        <taxon>Fontimonas</taxon>
    </lineage>
</organism>
<protein>
    <submittedName>
        <fullName evidence="2">NAD(P)-dependent dehydrogenase, short-chain alcohol dehydrogenase family</fullName>
    </submittedName>
</protein>
<dbReference type="PRINTS" id="PR00080">
    <property type="entry name" value="SDRFAMILY"/>
</dbReference>
<dbReference type="Proteomes" id="UP000199771">
    <property type="component" value="Unassembled WGS sequence"/>
</dbReference>
<dbReference type="PRINTS" id="PR00081">
    <property type="entry name" value="GDHRDH"/>
</dbReference>
<proteinExistence type="inferred from homology"/>
<dbReference type="InterPro" id="IPR036291">
    <property type="entry name" value="NAD(P)-bd_dom_sf"/>
</dbReference>
<dbReference type="OrthoDB" id="9780084at2"/>
<dbReference type="InterPro" id="IPR002347">
    <property type="entry name" value="SDR_fam"/>
</dbReference>
<dbReference type="RefSeq" id="WP_091530520.1">
    <property type="nucleotide sequence ID" value="NZ_FOOC01000001.1"/>
</dbReference>
<evidence type="ECO:0000313" key="3">
    <source>
        <dbReference type="Proteomes" id="UP000199771"/>
    </source>
</evidence>
<dbReference type="NCBIfam" id="NF005909">
    <property type="entry name" value="PRK07890.1"/>
    <property type="match status" value="1"/>
</dbReference>
<dbReference type="GO" id="GO:0016616">
    <property type="term" value="F:oxidoreductase activity, acting on the CH-OH group of donors, NAD or NADP as acceptor"/>
    <property type="evidence" value="ECO:0007669"/>
    <property type="project" value="TreeGrafter"/>
</dbReference>
<dbReference type="PANTHER" id="PTHR42760">
    <property type="entry name" value="SHORT-CHAIN DEHYDROGENASES/REDUCTASES FAMILY MEMBER"/>
    <property type="match status" value="1"/>
</dbReference>
<comment type="similarity">
    <text evidence="1">Belongs to the short-chain dehydrogenases/reductases (SDR) family.</text>
</comment>
<accession>A0A1I2H977</accession>
<dbReference type="EMBL" id="FOOC01000001">
    <property type="protein sequence ID" value="SFF26754.1"/>
    <property type="molecule type" value="Genomic_DNA"/>
</dbReference>
<gene>
    <name evidence="2" type="ORF">SAMN04488120_101285</name>
</gene>
<evidence type="ECO:0000256" key="1">
    <source>
        <dbReference type="ARBA" id="ARBA00006484"/>
    </source>
</evidence>
<dbReference type="GO" id="GO:0030497">
    <property type="term" value="P:fatty acid elongation"/>
    <property type="evidence" value="ECO:0007669"/>
    <property type="project" value="TreeGrafter"/>
</dbReference>
<dbReference type="STRING" id="1076937.SAMN04488120_101285"/>
<reference evidence="2 3" key="1">
    <citation type="submission" date="2016-10" db="EMBL/GenBank/DDBJ databases">
        <authorList>
            <person name="de Groot N.N."/>
        </authorList>
    </citation>
    <scope>NUCLEOTIDE SEQUENCE [LARGE SCALE GENOMIC DNA]</scope>
    <source>
        <strain evidence="2 3">DSM 23609</strain>
    </source>
</reference>
<dbReference type="Gene3D" id="3.40.50.720">
    <property type="entry name" value="NAD(P)-binding Rossmann-like Domain"/>
    <property type="match status" value="1"/>
</dbReference>